<comment type="caution">
    <text evidence="1">The sequence shown here is derived from an EMBL/GenBank/DDBJ whole genome shotgun (WGS) entry which is preliminary data.</text>
</comment>
<sequence>MDSSYDEGFSRSILAALSEVHGEHMLCPLLENLFVVGDKTWSSLQCYTMAEERHRRNHPLKRVSMCLPHYASFANPDDTDLPLLRKYVETVDLEPTDITFPAFPDTLT</sequence>
<dbReference type="EMBL" id="JANHOG010002106">
    <property type="protein sequence ID" value="KAJ3527213.1"/>
    <property type="molecule type" value="Genomic_DNA"/>
</dbReference>
<reference evidence="1" key="1">
    <citation type="submission" date="2022-07" db="EMBL/GenBank/DDBJ databases">
        <title>Genome Sequence of Phlebia brevispora.</title>
        <authorList>
            <person name="Buettner E."/>
        </authorList>
    </citation>
    <scope>NUCLEOTIDE SEQUENCE</scope>
    <source>
        <strain evidence="1">MPL23</strain>
    </source>
</reference>
<protein>
    <submittedName>
        <fullName evidence="1">Uncharacterized protein</fullName>
    </submittedName>
</protein>
<proteinExistence type="predicted"/>
<dbReference type="Proteomes" id="UP001148662">
    <property type="component" value="Unassembled WGS sequence"/>
</dbReference>
<evidence type="ECO:0000313" key="1">
    <source>
        <dbReference type="EMBL" id="KAJ3527213.1"/>
    </source>
</evidence>
<gene>
    <name evidence="1" type="ORF">NM688_g8159</name>
</gene>
<keyword evidence="2" id="KW-1185">Reference proteome</keyword>
<organism evidence="1 2">
    <name type="scientific">Phlebia brevispora</name>
    <dbReference type="NCBI Taxonomy" id="194682"/>
    <lineage>
        <taxon>Eukaryota</taxon>
        <taxon>Fungi</taxon>
        <taxon>Dikarya</taxon>
        <taxon>Basidiomycota</taxon>
        <taxon>Agaricomycotina</taxon>
        <taxon>Agaricomycetes</taxon>
        <taxon>Polyporales</taxon>
        <taxon>Meruliaceae</taxon>
        <taxon>Phlebia</taxon>
    </lineage>
</organism>
<accession>A0ACC1RWJ3</accession>
<name>A0ACC1RWJ3_9APHY</name>
<evidence type="ECO:0000313" key="2">
    <source>
        <dbReference type="Proteomes" id="UP001148662"/>
    </source>
</evidence>